<dbReference type="GO" id="GO:0003382">
    <property type="term" value="P:epithelial cell morphogenesis"/>
    <property type="evidence" value="ECO:0007669"/>
    <property type="project" value="InterPro"/>
</dbReference>
<dbReference type="InterPro" id="IPR003598">
    <property type="entry name" value="Ig_sub2"/>
</dbReference>
<dbReference type="PANTHER" id="PTHR44974">
    <property type="entry name" value="V-SET AND IMMUNOGLOBULIN DOMAIN-CONTAINING PROTEIN 1"/>
    <property type="match status" value="1"/>
</dbReference>
<dbReference type="SMART" id="SM00406">
    <property type="entry name" value="IGv"/>
    <property type="match status" value="1"/>
</dbReference>
<dbReference type="GO" id="GO:0030277">
    <property type="term" value="P:maintenance of gastrointestinal epithelium"/>
    <property type="evidence" value="ECO:0007669"/>
    <property type="project" value="InterPro"/>
</dbReference>
<gene>
    <name evidence="14" type="ORF">JRQ81_007116</name>
</gene>
<feature type="domain" description="Ig-like" evidence="13">
    <location>
        <begin position="141"/>
        <end position="228"/>
    </location>
</feature>
<evidence type="ECO:0000256" key="4">
    <source>
        <dbReference type="ARBA" id="ARBA00022729"/>
    </source>
</evidence>
<evidence type="ECO:0000256" key="10">
    <source>
        <dbReference type="SAM" id="MobiDB-lite"/>
    </source>
</evidence>
<keyword evidence="7 11" id="KW-0472">Membrane</keyword>
<organism evidence="14 15">
    <name type="scientific">Phrynocephalus forsythii</name>
    <dbReference type="NCBI Taxonomy" id="171643"/>
    <lineage>
        <taxon>Eukaryota</taxon>
        <taxon>Metazoa</taxon>
        <taxon>Chordata</taxon>
        <taxon>Craniata</taxon>
        <taxon>Vertebrata</taxon>
        <taxon>Euteleostomi</taxon>
        <taxon>Lepidosauria</taxon>
        <taxon>Squamata</taxon>
        <taxon>Bifurcata</taxon>
        <taxon>Unidentata</taxon>
        <taxon>Episquamata</taxon>
        <taxon>Toxicofera</taxon>
        <taxon>Iguania</taxon>
        <taxon>Acrodonta</taxon>
        <taxon>Agamidae</taxon>
        <taxon>Agaminae</taxon>
        <taxon>Phrynocephalus</taxon>
    </lineage>
</organism>
<dbReference type="SUPFAM" id="SSF48726">
    <property type="entry name" value="Immunoglobulin"/>
    <property type="match status" value="2"/>
</dbReference>
<dbReference type="AlphaFoldDB" id="A0A9Q1ATX0"/>
<evidence type="ECO:0000256" key="8">
    <source>
        <dbReference type="ARBA" id="ARBA00023157"/>
    </source>
</evidence>
<dbReference type="EMBL" id="JAPFRF010000015">
    <property type="protein sequence ID" value="KAJ7310221.1"/>
    <property type="molecule type" value="Genomic_DNA"/>
</dbReference>
<evidence type="ECO:0000259" key="13">
    <source>
        <dbReference type="PROSITE" id="PS50835"/>
    </source>
</evidence>
<evidence type="ECO:0000256" key="2">
    <source>
        <dbReference type="ARBA" id="ARBA00017514"/>
    </source>
</evidence>
<dbReference type="GO" id="GO:0016323">
    <property type="term" value="C:basolateral plasma membrane"/>
    <property type="evidence" value="ECO:0007669"/>
    <property type="project" value="TreeGrafter"/>
</dbReference>
<evidence type="ECO:0000256" key="6">
    <source>
        <dbReference type="ARBA" id="ARBA00022989"/>
    </source>
</evidence>
<dbReference type="InterPro" id="IPR013783">
    <property type="entry name" value="Ig-like_fold"/>
</dbReference>
<feature type="region of interest" description="Disordered" evidence="10">
    <location>
        <begin position="288"/>
        <end position="335"/>
    </location>
</feature>
<feature type="signal peptide" evidence="12">
    <location>
        <begin position="1"/>
        <end position="19"/>
    </location>
</feature>
<dbReference type="PROSITE" id="PS50835">
    <property type="entry name" value="IG_LIKE"/>
    <property type="match status" value="2"/>
</dbReference>
<dbReference type="InterPro" id="IPR003599">
    <property type="entry name" value="Ig_sub"/>
</dbReference>
<evidence type="ECO:0000256" key="7">
    <source>
        <dbReference type="ARBA" id="ARBA00023136"/>
    </source>
</evidence>
<comment type="caution">
    <text evidence="14">The sequence shown here is derived from an EMBL/GenBank/DDBJ whole genome shotgun (WGS) entry which is preliminary data.</text>
</comment>
<keyword evidence="4 12" id="KW-0732">Signal</keyword>
<feature type="transmembrane region" description="Helical" evidence="11">
    <location>
        <begin position="236"/>
        <end position="259"/>
    </location>
</feature>
<keyword evidence="5" id="KW-0677">Repeat</keyword>
<evidence type="ECO:0000256" key="1">
    <source>
        <dbReference type="ARBA" id="ARBA00004479"/>
    </source>
</evidence>
<name>A0A9Q1ATX0_9SAUR</name>
<keyword evidence="3 11" id="KW-0812">Transmembrane</keyword>
<protein>
    <recommendedName>
        <fullName evidence="2">V-set and immunoglobulin domain-containing protein 1</fullName>
    </recommendedName>
</protein>
<dbReference type="Pfam" id="PF07686">
    <property type="entry name" value="V-set"/>
    <property type="match status" value="1"/>
</dbReference>
<evidence type="ECO:0000256" key="12">
    <source>
        <dbReference type="SAM" id="SignalP"/>
    </source>
</evidence>
<dbReference type="PANTHER" id="PTHR44974:SF1">
    <property type="entry name" value="V-SET AND IMMUNOGLOBULIN DOMAIN-CONTAINING PROTEIN 1"/>
    <property type="match status" value="1"/>
</dbReference>
<keyword evidence="15" id="KW-1185">Reference proteome</keyword>
<keyword evidence="8" id="KW-1015">Disulfide bond</keyword>
<dbReference type="InterPro" id="IPR007110">
    <property type="entry name" value="Ig-like_dom"/>
</dbReference>
<dbReference type="InterPro" id="IPR029861">
    <property type="entry name" value="VSIG1"/>
</dbReference>
<sequence>MLKTVMFVTLAAITGPVSCAVVTTPRQVVNTTVGGNVTLPCAYHMPTSVNKLIIQWTFYSAKTKNVNSIYVSTEGRPYTSAPYKGRIEVANSTGTASITITGMQPWETGVYTCEVFEATSNLGPPFEKSISVNVLAPPSRPLCSFSRNDEKVELGHVVMLSCLSEIGLPSPTYHWTMLSGDTVKPVKETYSPQTGLLIIGNLTKLEEGYYQCMASNSLGNSTCHIDLTVKHSEAGVVIGALIAAIVAAALIAVVVWFLATKEKKKRKQEKAKEMQVMNQKQPLTAEYAAVPNQERVPIPEVPQSKESTETHEYVTPEEVDVARNEALEAGGQQTA</sequence>
<dbReference type="OrthoDB" id="190835at2759"/>
<keyword evidence="9" id="KW-0393">Immunoglobulin domain</keyword>
<dbReference type="InterPro" id="IPR036179">
    <property type="entry name" value="Ig-like_dom_sf"/>
</dbReference>
<dbReference type="InterPro" id="IPR013106">
    <property type="entry name" value="Ig_V-set"/>
</dbReference>
<dbReference type="Gene3D" id="2.60.40.10">
    <property type="entry name" value="Immunoglobulins"/>
    <property type="match status" value="2"/>
</dbReference>
<accession>A0A9Q1ATX0</accession>
<dbReference type="SMART" id="SM00408">
    <property type="entry name" value="IGc2"/>
    <property type="match status" value="2"/>
</dbReference>
<keyword evidence="6 11" id="KW-1133">Transmembrane helix</keyword>
<evidence type="ECO:0000313" key="15">
    <source>
        <dbReference type="Proteomes" id="UP001142489"/>
    </source>
</evidence>
<feature type="chain" id="PRO_5040383527" description="V-set and immunoglobulin domain-containing protein 1" evidence="12">
    <location>
        <begin position="20"/>
        <end position="335"/>
    </location>
</feature>
<dbReference type="SMART" id="SM00409">
    <property type="entry name" value="IG"/>
    <property type="match status" value="2"/>
</dbReference>
<feature type="domain" description="Ig-like" evidence="13">
    <location>
        <begin position="16"/>
        <end position="131"/>
    </location>
</feature>
<dbReference type="Pfam" id="PF13927">
    <property type="entry name" value="Ig_3"/>
    <property type="match status" value="1"/>
</dbReference>
<comment type="subcellular location">
    <subcellularLocation>
        <location evidence="1">Membrane</location>
        <topology evidence="1">Single-pass type I membrane protein</topology>
    </subcellularLocation>
</comment>
<evidence type="ECO:0000256" key="11">
    <source>
        <dbReference type="SAM" id="Phobius"/>
    </source>
</evidence>
<evidence type="ECO:0000256" key="3">
    <source>
        <dbReference type="ARBA" id="ARBA00022692"/>
    </source>
</evidence>
<evidence type="ECO:0000256" key="9">
    <source>
        <dbReference type="ARBA" id="ARBA00023319"/>
    </source>
</evidence>
<dbReference type="Proteomes" id="UP001142489">
    <property type="component" value="Unassembled WGS sequence"/>
</dbReference>
<feature type="compositionally biased region" description="Basic and acidic residues" evidence="10">
    <location>
        <begin position="306"/>
        <end position="326"/>
    </location>
</feature>
<evidence type="ECO:0000313" key="14">
    <source>
        <dbReference type="EMBL" id="KAJ7310221.1"/>
    </source>
</evidence>
<proteinExistence type="predicted"/>
<reference evidence="14" key="1">
    <citation type="journal article" date="2023" name="DNA Res.">
        <title>Chromosome-level genome assembly of Phrynocephalus forsythii using third-generation DNA sequencing and Hi-C analysis.</title>
        <authorList>
            <person name="Qi Y."/>
            <person name="Zhao W."/>
            <person name="Zhao Y."/>
            <person name="Niu C."/>
            <person name="Cao S."/>
            <person name="Zhang Y."/>
        </authorList>
    </citation>
    <scope>NUCLEOTIDE SEQUENCE</scope>
    <source>
        <tissue evidence="14">Muscle</tissue>
    </source>
</reference>
<evidence type="ECO:0000256" key="5">
    <source>
        <dbReference type="ARBA" id="ARBA00022737"/>
    </source>
</evidence>